<dbReference type="EMBL" id="FZNT01000008">
    <property type="protein sequence ID" value="SNR67311.1"/>
    <property type="molecule type" value="Genomic_DNA"/>
</dbReference>
<protein>
    <submittedName>
        <fullName evidence="1">Protein involved in gliding motility GldB</fullName>
    </submittedName>
</protein>
<dbReference type="Pfam" id="PF25594">
    <property type="entry name" value="GldB_lipo"/>
    <property type="match status" value="1"/>
</dbReference>
<name>A0A238Y993_9FLAO</name>
<keyword evidence="2" id="KW-1185">Reference proteome</keyword>
<evidence type="ECO:0000313" key="1">
    <source>
        <dbReference type="EMBL" id="SNR67311.1"/>
    </source>
</evidence>
<organism evidence="1 2">
    <name type="scientific">Lutibacter agarilyticus</name>
    <dbReference type="NCBI Taxonomy" id="1109740"/>
    <lineage>
        <taxon>Bacteria</taxon>
        <taxon>Pseudomonadati</taxon>
        <taxon>Bacteroidota</taxon>
        <taxon>Flavobacteriia</taxon>
        <taxon>Flavobacteriales</taxon>
        <taxon>Flavobacteriaceae</taxon>
        <taxon>Lutibacter</taxon>
    </lineage>
</organism>
<proteinExistence type="predicted"/>
<dbReference type="NCBIfam" id="TIGR03514">
    <property type="entry name" value="GldB_lipo"/>
    <property type="match status" value="1"/>
</dbReference>
<reference evidence="1 2" key="1">
    <citation type="submission" date="2017-06" db="EMBL/GenBank/DDBJ databases">
        <authorList>
            <person name="Kim H.J."/>
            <person name="Triplett B.A."/>
        </authorList>
    </citation>
    <scope>NUCLEOTIDE SEQUENCE [LARGE SCALE GENOMIC DNA]</scope>
    <source>
        <strain evidence="1 2">DSM 29150</strain>
    </source>
</reference>
<evidence type="ECO:0000313" key="2">
    <source>
        <dbReference type="Proteomes" id="UP000198384"/>
    </source>
</evidence>
<sequence length="319" mass="37399">MNKIIGVLIILLTVISCKTDEKKQIDVSEIDITISVDRFEEKFYAATKESLPQLKAEYPFLFPVQNPDTVWLNRIQDPKELELYKKTQLVFGDFKAEKLEIADLFKHVKYYHPTFTAPEIITLITNLDFQNKVMYTKNYLFISLDLFLGKDDEVYEGFPLYLAQNFEKTQLPVAIAKAISQQFVIPEKSRQFIDLIVNEGKKMCLLDSYLPSETDARKMEYSTDQLEWAITNEQQIWKYFIENKLLYSTDADLYTRFVANAPFSKFYIDIDKESPGKIGVWLGWQIVRSYMNNNNVTLQQLLQTNAEEIFKKSKYKPKK</sequence>
<accession>A0A238Y993</accession>
<dbReference type="PROSITE" id="PS51257">
    <property type="entry name" value="PROKAR_LIPOPROTEIN"/>
    <property type="match status" value="1"/>
</dbReference>
<gene>
    <name evidence="1" type="ORF">SAMN06265371_108123</name>
</gene>
<dbReference type="OrthoDB" id="976022at2"/>
<dbReference type="RefSeq" id="WP_089382327.1">
    <property type="nucleotide sequence ID" value="NZ_FZNT01000008.1"/>
</dbReference>
<dbReference type="InterPro" id="IPR019853">
    <property type="entry name" value="GldB-like"/>
</dbReference>
<dbReference type="AlphaFoldDB" id="A0A238Y993"/>
<dbReference type="Proteomes" id="UP000198384">
    <property type="component" value="Unassembled WGS sequence"/>
</dbReference>